<name>A0ABQ4EXT6_9ACTN</name>
<evidence type="ECO:0000313" key="3">
    <source>
        <dbReference type="Proteomes" id="UP000621500"/>
    </source>
</evidence>
<evidence type="ECO:0000256" key="1">
    <source>
        <dbReference type="SAM" id="MobiDB-lite"/>
    </source>
</evidence>
<organism evidence="2 3">
    <name type="scientific">Plantactinospora mayteni</name>
    <dbReference type="NCBI Taxonomy" id="566021"/>
    <lineage>
        <taxon>Bacteria</taxon>
        <taxon>Bacillati</taxon>
        <taxon>Actinomycetota</taxon>
        <taxon>Actinomycetes</taxon>
        <taxon>Micromonosporales</taxon>
        <taxon>Micromonosporaceae</taxon>
        <taxon>Plantactinospora</taxon>
    </lineage>
</organism>
<dbReference type="EMBL" id="BONX01000045">
    <property type="protein sequence ID" value="GIG99481.1"/>
    <property type="molecule type" value="Genomic_DNA"/>
</dbReference>
<evidence type="ECO:0008006" key="4">
    <source>
        <dbReference type="Google" id="ProtNLM"/>
    </source>
</evidence>
<proteinExistence type="predicted"/>
<dbReference type="Proteomes" id="UP000621500">
    <property type="component" value="Unassembled WGS sequence"/>
</dbReference>
<feature type="compositionally biased region" description="Basic and acidic residues" evidence="1">
    <location>
        <begin position="53"/>
        <end position="62"/>
    </location>
</feature>
<sequence length="203" mass="21538">MTACGGSENTEASSFGGEPAAGPATTAPAPAPEGETVAMPTEPYATPSPAEPSPKRDAPFESKVHYELRSMVAKQAGISIKSDVSCAAKISGSADQKTTCTVSYQGLEVPFEVEVTGGRYVASYRARPQKALLVRAGVHEAFARSVERFADPASLRCAQMPEKALVEIDKETGFTCSYVRKDSSSGRPIERDVVIQDDDIEFA</sequence>
<feature type="region of interest" description="Disordered" evidence="1">
    <location>
        <begin position="1"/>
        <end position="62"/>
    </location>
</feature>
<evidence type="ECO:0000313" key="2">
    <source>
        <dbReference type="EMBL" id="GIG99481.1"/>
    </source>
</evidence>
<keyword evidence="3" id="KW-1185">Reference proteome</keyword>
<protein>
    <recommendedName>
        <fullName evidence="4">DUF4333 domain-containing protein</fullName>
    </recommendedName>
</protein>
<feature type="compositionally biased region" description="Low complexity" evidence="1">
    <location>
        <begin position="16"/>
        <end position="36"/>
    </location>
</feature>
<accession>A0ABQ4EXT6</accession>
<comment type="caution">
    <text evidence="2">The sequence shown here is derived from an EMBL/GenBank/DDBJ whole genome shotgun (WGS) entry which is preliminary data.</text>
</comment>
<gene>
    <name evidence="2" type="ORF">Pma05_60540</name>
</gene>
<reference evidence="2 3" key="1">
    <citation type="submission" date="2021-01" db="EMBL/GenBank/DDBJ databases">
        <title>Whole genome shotgun sequence of Plantactinospora mayteni NBRC 109088.</title>
        <authorList>
            <person name="Komaki H."/>
            <person name="Tamura T."/>
        </authorList>
    </citation>
    <scope>NUCLEOTIDE SEQUENCE [LARGE SCALE GENOMIC DNA]</scope>
    <source>
        <strain evidence="2 3">NBRC 109088</strain>
    </source>
</reference>